<evidence type="ECO:0000256" key="1">
    <source>
        <dbReference type="SAM" id="Phobius"/>
    </source>
</evidence>
<sequence>MWVRPLIAFTALAVFGTVLWLFSDGKAPPRDATYAVAGECVENAGTFHKPVLFIVDCNDSKADYKVESTPGYKGQCPPDQDRYQQTRKSGIVDTTLCLSRVKH</sequence>
<keyword evidence="3" id="KW-1185">Reference proteome</keyword>
<evidence type="ECO:0000313" key="3">
    <source>
        <dbReference type="Proteomes" id="UP000032458"/>
    </source>
</evidence>
<gene>
    <name evidence="2" type="ORF">SNA_27845</name>
</gene>
<dbReference type="EMBL" id="JRKI01000034">
    <property type="protein sequence ID" value="KIZ15369.1"/>
    <property type="molecule type" value="Genomic_DNA"/>
</dbReference>
<dbReference type="PATRIC" id="fig|1240678.4.peg.5935"/>
<proteinExistence type="predicted"/>
<accession>A0A0D7CGI7</accession>
<reference evidence="2 3" key="1">
    <citation type="submission" date="2014-09" db="EMBL/GenBank/DDBJ databases">
        <title>Draft genome sequence of Streptomyces natalensis ATCC 27448, producer of the antifungal pimaricin.</title>
        <authorList>
            <person name="Mendes M.V."/>
            <person name="Beites T."/>
            <person name="Pires S."/>
            <person name="Santos C.L."/>
            <person name="Moradas-Ferreira P."/>
        </authorList>
    </citation>
    <scope>NUCLEOTIDE SEQUENCE [LARGE SCALE GENOMIC DNA]</scope>
    <source>
        <strain evidence="2 3">ATCC 27448</strain>
    </source>
</reference>
<dbReference type="Proteomes" id="UP000032458">
    <property type="component" value="Unassembled WGS sequence"/>
</dbReference>
<feature type="transmembrane region" description="Helical" evidence="1">
    <location>
        <begin position="6"/>
        <end position="22"/>
    </location>
</feature>
<keyword evidence="1" id="KW-0812">Transmembrane</keyword>
<protein>
    <submittedName>
        <fullName evidence="2">Uncharacterized protein</fullName>
    </submittedName>
</protein>
<organism evidence="2 3">
    <name type="scientific">Streptomyces natalensis ATCC 27448</name>
    <dbReference type="NCBI Taxonomy" id="1240678"/>
    <lineage>
        <taxon>Bacteria</taxon>
        <taxon>Bacillati</taxon>
        <taxon>Actinomycetota</taxon>
        <taxon>Actinomycetes</taxon>
        <taxon>Kitasatosporales</taxon>
        <taxon>Streptomycetaceae</taxon>
        <taxon>Streptomyces</taxon>
    </lineage>
</organism>
<keyword evidence="1" id="KW-1133">Transmembrane helix</keyword>
<dbReference type="AlphaFoldDB" id="A0A0D7CGI7"/>
<evidence type="ECO:0000313" key="2">
    <source>
        <dbReference type="EMBL" id="KIZ15369.1"/>
    </source>
</evidence>
<name>A0A0D7CGI7_9ACTN</name>
<keyword evidence="1" id="KW-0472">Membrane</keyword>
<comment type="caution">
    <text evidence="2">The sequence shown here is derived from an EMBL/GenBank/DDBJ whole genome shotgun (WGS) entry which is preliminary data.</text>
</comment>